<comment type="caution">
    <text evidence="2">The sequence shown here is derived from an EMBL/GenBank/DDBJ whole genome shotgun (WGS) entry which is preliminary data.</text>
</comment>
<dbReference type="Proteomes" id="UP001082703">
    <property type="component" value="Unassembled WGS sequence"/>
</dbReference>
<reference evidence="2 3" key="1">
    <citation type="submission" date="2022-11" db="EMBL/GenBank/DDBJ databases">
        <authorList>
            <person name="Caiyu Z."/>
        </authorList>
    </citation>
    <scope>NUCLEOTIDE SEQUENCE [LARGE SCALE GENOMIC DNA]</scope>
    <source>
        <strain evidence="2 3">YR-4</strain>
    </source>
</reference>
<feature type="chain" id="PRO_5046035948" evidence="1">
    <location>
        <begin position="28"/>
        <end position="432"/>
    </location>
</feature>
<protein>
    <submittedName>
        <fullName evidence="2">Uncharacterized protein</fullName>
    </submittedName>
</protein>
<name>A0ABT4BRA6_9FIRM</name>
<keyword evidence="1" id="KW-0732">Signal</keyword>
<evidence type="ECO:0000313" key="3">
    <source>
        <dbReference type="Proteomes" id="UP001082703"/>
    </source>
</evidence>
<sequence length="432" mass="47655">MKSSMKKFISFALVAAMSLAMSVPGFAVGDELAVSFPQKAYKVKAAYVTGINDYGTNLTSDSDSNMHNINLENNFSVKEENNDLNISGKIGDQDFNVYGTANSVNENENVIYYNAECSNTNYKILNLTYESNISQSPIYFKKYYQQNPDVTTMLKLYLKPTNTAKKNYIIIEVFGYKLNDVQSIKSSVKGNPQPDRWNVKEFKDISTGKNQDVNIKSINQNTYTETKTFYNLGLTETHTLTYRIHMDTENMPKGGTGTQKLRITVTGKTISVPGAPNYNSSDSSALHIDSVNVKAASIPNTAFFSCSIDGNVHGGSGSFSASIGASFGPLSVSYNIPSSFTNAGKVDINDTFTGYENGVSGKYVRSTSSKMDSSYHLTEIDDYYEVIFTTRDYGNVSKSGTFKAQWDMGFINYAISQKWSTSKSLSTSMSVK</sequence>
<proteinExistence type="predicted"/>
<evidence type="ECO:0000256" key="1">
    <source>
        <dbReference type="SAM" id="SignalP"/>
    </source>
</evidence>
<evidence type="ECO:0000313" key="2">
    <source>
        <dbReference type="EMBL" id="MCY1713325.1"/>
    </source>
</evidence>
<accession>A0ABT4BRA6</accession>
<keyword evidence="3" id="KW-1185">Reference proteome</keyword>
<dbReference type="EMBL" id="JAPOHA010000003">
    <property type="protein sequence ID" value="MCY1713325.1"/>
    <property type="molecule type" value="Genomic_DNA"/>
</dbReference>
<dbReference type="RefSeq" id="WP_268057333.1">
    <property type="nucleotide sequence ID" value="NZ_JAPOHA010000003.1"/>
</dbReference>
<gene>
    <name evidence="2" type="ORF">OUY18_03515</name>
</gene>
<organism evidence="2 3">
    <name type="scientific">Caproiciproducens galactitolivorans</name>
    <dbReference type="NCBI Taxonomy" id="642589"/>
    <lineage>
        <taxon>Bacteria</taxon>
        <taxon>Bacillati</taxon>
        <taxon>Bacillota</taxon>
        <taxon>Clostridia</taxon>
        <taxon>Eubacteriales</taxon>
        <taxon>Acutalibacteraceae</taxon>
        <taxon>Caproiciproducens</taxon>
    </lineage>
</organism>
<feature type="signal peptide" evidence="1">
    <location>
        <begin position="1"/>
        <end position="27"/>
    </location>
</feature>